<dbReference type="OrthoDB" id="9773456at2"/>
<dbReference type="InterPro" id="IPR036909">
    <property type="entry name" value="Cyt_c-like_dom_sf"/>
</dbReference>
<accession>A0A0B1ZPM8</accession>
<evidence type="ECO:0000259" key="7">
    <source>
        <dbReference type="PROSITE" id="PS51007"/>
    </source>
</evidence>
<comment type="caution">
    <text evidence="8">The sequence shown here is derived from an EMBL/GenBank/DDBJ whole genome shotgun (WGS) entry which is preliminary data.</text>
</comment>
<dbReference type="GO" id="GO:0009055">
    <property type="term" value="F:electron transfer activity"/>
    <property type="evidence" value="ECO:0007669"/>
    <property type="project" value="InterPro"/>
</dbReference>
<protein>
    <submittedName>
        <fullName evidence="8">Cytochrome C</fullName>
    </submittedName>
</protein>
<feature type="domain" description="Cytochrome c" evidence="7">
    <location>
        <begin position="170"/>
        <end position="253"/>
    </location>
</feature>
<evidence type="ECO:0000256" key="4">
    <source>
        <dbReference type="ARBA" id="ARBA00022982"/>
    </source>
</evidence>
<evidence type="ECO:0000256" key="2">
    <source>
        <dbReference type="ARBA" id="ARBA00022617"/>
    </source>
</evidence>
<keyword evidence="4" id="KW-0249">Electron transport</keyword>
<proteinExistence type="predicted"/>
<dbReference type="PROSITE" id="PS51007">
    <property type="entry name" value="CYTC"/>
    <property type="match status" value="2"/>
</dbReference>
<dbReference type="GO" id="GO:0046872">
    <property type="term" value="F:metal ion binding"/>
    <property type="evidence" value="ECO:0007669"/>
    <property type="project" value="UniProtKB-KW"/>
</dbReference>
<evidence type="ECO:0000256" key="5">
    <source>
        <dbReference type="ARBA" id="ARBA00023004"/>
    </source>
</evidence>
<evidence type="ECO:0000256" key="3">
    <source>
        <dbReference type="ARBA" id="ARBA00022723"/>
    </source>
</evidence>
<evidence type="ECO:0000313" key="9">
    <source>
        <dbReference type="Proteomes" id="UP000031057"/>
    </source>
</evidence>
<keyword evidence="1" id="KW-0813">Transport</keyword>
<dbReference type="STRING" id="1348853.LK12_09335"/>
<keyword evidence="3 6" id="KW-0479">Metal-binding</keyword>
<dbReference type="GO" id="GO:0020037">
    <property type="term" value="F:heme binding"/>
    <property type="evidence" value="ECO:0007669"/>
    <property type="project" value="InterPro"/>
</dbReference>
<dbReference type="Proteomes" id="UP000031057">
    <property type="component" value="Unassembled WGS sequence"/>
</dbReference>
<keyword evidence="5 6" id="KW-0408">Iron</keyword>
<gene>
    <name evidence="8" type="ORF">LK12_09335</name>
</gene>
<evidence type="ECO:0000256" key="1">
    <source>
        <dbReference type="ARBA" id="ARBA00022448"/>
    </source>
</evidence>
<dbReference type="EMBL" id="JTDI01000003">
    <property type="protein sequence ID" value="KHK91107.1"/>
    <property type="molecule type" value="Genomic_DNA"/>
</dbReference>
<evidence type="ECO:0000313" key="8">
    <source>
        <dbReference type="EMBL" id="KHK91107.1"/>
    </source>
</evidence>
<dbReference type="InterPro" id="IPR050597">
    <property type="entry name" value="Cytochrome_c_Oxidase_Subunit"/>
</dbReference>
<dbReference type="SUPFAM" id="SSF46626">
    <property type="entry name" value="Cytochrome c"/>
    <property type="match status" value="2"/>
</dbReference>
<evidence type="ECO:0000256" key="6">
    <source>
        <dbReference type="PROSITE-ProRule" id="PRU00433"/>
    </source>
</evidence>
<keyword evidence="2 6" id="KW-0349">Heme</keyword>
<dbReference type="RefSeq" id="WP_039282571.1">
    <property type="nucleotide sequence ID" value="NZ_JTDI01000003.1"/>
</dbReference>
<dbReference type="PANTHER" id="PTHR33751">
    <property type="entry name" value="CBB3-TYPE CYTOCHROME C OXIDASE SUBUNIT FIXP"/>
    <property type="match status" value="1"/>
</dbReference>
<organism evidence="8 9">
    <name type="scientific">Novosphingobium malaysiense</name>
    <dbReference type="NCBI Taxonomy" id="1348853"/>
    <lineage>
        <taxon>Bacteria</taxon>
        <taxon>Pseudomonadati</taxon>
        <taxon>Pseudomonadota</taxon>
        <taxon>Alphaproteobacteria</taxon>
        <taxon>Sphingomonadales</taxon>
        <taxon>Sphingomonadaceae</taxon>
        <taxon>Novosphingobium</taxon>
    </lineage>
</organism>
<reference evidence="8 9" key="1">
    <citation type="submission" date="2014-10" db="EMBL/GenBank/DDBJ databases">
        <title>Genome sequence of Novosphingobium malaysiense MUSC 273(T).</title>
        <authorList>
            <person name="Lee L.-H."/>
        </authorList>
    </citation>
    <scope>NUCLEOTIDE SEQUENCE [LARGE SCALE GENOMIC DNA]</scope>
    <source>
        <strain evidence="8 9">MUSC 273</strain>
    </source>
</reference>
<sequence>MTVRITWKRVLVTILTLALAGLLFAWSGLFQISASSGHWKITEWFLHWTMQNSVRTYSTFGTPDKVREDDGLVSAAGHFRQACQVCHGAPGQPPSPQMQAATPPAPDLAETVHHYDDAELFWIVQHGVKYTGMPAWPTQERPDEIRRMVGFLRRLPGMTPRQYEALTHVSARQAPSQLRAGLLESCTGCHGADGLGRKQGDIPILAGQKASYLRDALRDYASGKRASGPMQVAAAPLSESEMAALAEHFATMPGLEDKPLPHTDPILFEGIRERQLPACTRCHAPGKPKPLIAGQHATYLENRLRSWRGEETVIDAHKTQLPMPVIARRIPEKEIRGLARALSEAGGEQPANARPQP</sequence>
<dbReference type="Pfam" id="PF00034">
    <property type="entry name" value="Cytochrom_C"/>
    <property type="match status" value="1"/>
</dbReference>
<feature type="domain" description="Cytochrome c" evidence="7">
    <location>
        <begin position="70"/>
        <end position="156"/>
    </location>
</feature>
<dbReference type="InterPro" id="IPR009056">
    <property type="entry name" value="Cyt_c-like_dom"/>
</dbReference>
<dbReference type="Gene3D" id="1.10.760.10">
    <property type="entry name" value="Cytochrome c-like domain"/>
    <property type="match status" value="3"/>
</dbReference>
<dbReference type="Pfam" id="PF13442">
    <property type="entry name" value="Cytochrome_CBB3"/>
    <property type="match status" value="1"/>
</dbReference>
<keyword evidence="9" id="KW-1185">Reference proteome</keyword>
<name>A0A0B1ZPM8_9SPHN</name>
<dbReference type="AlphaFoldDB" id="A0A0B1ZPM8"/>
<dbReference type="PANTHER" id="PTHR33751:SF9">
    <property type="entry name" value="CYTOCHROME C4"/>
    <property type="match status" value="1"/>
</dbReference>